<reference evidence="1" key="1">
    <citation type="submission" date="2024-09" db="EMBL/GenBank/DDBJ databases">
        <title>Black Yeasts Isolated from many extreme environments.</title>
        <authorList>
            <person name="Coleine C."/>
            <person name="Stajich J.E."/>
            <person name="Selbmann L."/>
        </authorList>
    </citation>
    <scope>NUCLEOTIDE SEQUENCE</scope>
    <source>
        <strain evidence="1">CCFEE 5737</strain>
    </source>
</reference>
<dbReference type="Proteomes" id="UP001186974">
    <property type="component" value="Unassembled WGS sequence"/>
</dbReference>
<evidence type="ECO:0000313" key="1">
    <source>
        <dbReference type="EMBL" id="KAK3080714.1"/>
    </source>
</evidence>
<gene>
    <name evidence="1" type="ORF">LTS18_013850</name>
</gene>
<protein>
    <submittedName>
        <fullName evidence="1">Uncharacterized protein</fullName>
    </submittedName>
</protein>
<accession>A0ACC3DVX4</accession>
<dbReference type="EMBL" id="JAWDJW010000434">
    <property type="protein sequence ID" value="KAK3080714.1"/>
    <property type="molecule type" value="Genomic_DNA"/>
</dbReference>
<proteinExistence type="predicted"/>
<evidence type="ECO:0000313" key="2">
    <source>
        <dbReference type="Proteomes" id="UP001186974"/>
    </source>
</evidence>
<name>A0ACC3DVX4_9PEZI</name>
<organism evidence="1 2">
    <name type="scientific">Coniosporium uncinatum</name>
    <dbReference type="NCBI Taxonomy" id="93489"/>
    <lineage>
        <taxon>Eukaryota</taxon>
        <taxon>Fungi</taxon>
        <taxon>Dikarya</taxon>
        <taxon>Ascomycota</taxon>
        <taxon>Pezizomycotina</taxon>
        <taxon>Dothideomycetes</taxon>
        <taxon>Dothideomycetes incertae sedis</taxon>
        <taxon>Coniosporium</taxon>
    </lineage>
</organism>
<sequence>MSDKLMDTEVGGETPQYALFSTHPGTRSNNLIAQRRYESIQTVTKPHSKEGGQISDTPARSDPSETGPSEDRAAKTAENIRYGQNMSETGMGGMTNQTGSANAEGGFGEETSSDGADPGQSRREQGYDAKHEMNREVGA</sequence>
<comment type="caution">
    <text evidence="1">The sequence shown here is derived from an EMBL/GenBank/DDBJ whole genome shotgun (WGS) entry which is preliminary data.</text>
</comment>
<keyword evidence="2" id="KW-1185">Reference proteome</keyword>